<reference evidence="2 3" key="1">
    <citation type="submission" date="2016-12" db="EMBL/GenBank/DDBJ databases">
        <authorList>
            <person name="Song W.-J."/>
            <person name="Kurnit D.M."/>
        </authorList>
    </citation>
    <scope>NUCLEOTIDE SEQUENCE [LARGE SCALE GENOMIC DNA]</scope>
    <source>
        <strain evidence="2 3">DSM 12503</strain>
    </source>
</reference>
<gene>
    <name evidence="2" type="ORF">SAMN02745217_03108</name>
</gene>
<keyword evidence="1" id="KW-0472">Membrane</keyword>
<name>A0A1M7YF58_9FIRM</name>
<protein>
    <submittedName>
        <fullName evidence="2">Transporter family-2 protein</fullName>
    </submittedName>
</protein>
<dbReference type="EMBL" id="FRFD01000009">
    <property type="protein sequence ID" value="SHO51277.1"/>
    <property type="molecule type" value="Genomic_DNA"/>
</dbReference>
<dbReference type="OrthoDB" id="9789346at2"/>
<dbReference type="STRING" id="1121345.SAMN02745217_03108"/>
<dbReference type="PANTHER" id="PTHR34821">
    <property type="entry name" value="INNER MEMBRANE PROTEIN YDCZ"/>
    <property type="match status" value="1"/>
</dbReference>
<dbReference type="Proteomes" id="UP000184612">
    <property type="component" value="Unassembled WGS sequence"/>
</dbReference>
<evidence type="ECO:0000313" key="2">
    <source>
        <dbReference type="EMBL" id="SHO51277.1"/>
    </source>
</evidence>
<feature type="transmembrane region" description="Helical" evidence="1">
    <location>
        <begin position="98"/>
        <end position="120"/>
    </location>
</feature>
<evidence type="ECO:0000313" key="3">
    <source>
        <dbReference type="Proteomes" id="UP000184612"/>
    </source>
</evidence>
<organism evidence="2 3">
    <name type="scientific">Anaerocolumna xylanovorans DSM 12503</name>
    <dbReference type="NCBI Taxonomy" id="1121345"/>
    <lineage>
        <taxon>Bacteria</taxon>
        <taxon>Bacillati</taxon>
        <taxon>Bacillota</taxon>
        <taxon>Clostridia</taxon>
        <taxon>Lachnospirales</taxon>
        <taxon>Lachnospiraceae</taxon>
        <taxon>Anaerocolumna</taxon>
    </lineage>
</organism>
<dbReference type="Pfam" id="PF04657">
    <property type="entry name" value="DMT_YdcZ"/>
    <property type="match status" value="1"/>
</dbReference>
<dbReference type="InterPro" id="IPR006750">
    <property type="entry name" value="YdcZ"/>
</dbReference>
<keyword evidence="3" id="KW-1185">Reference proteome</keyword>
<keyword evidence="1" id="KW-1133">Transmembrane helix</keyword>
<feature type="transmembrane region" description="Helical" evidence="1">
    <location>
        <begin position="33"/>
        <end position="54"/>
    </location>
</feature>
<proteinExistence type="predicted"/>
<feature type="transmembrane region" description="Helical" evidence="1">
    <location>
        <begin position="70"/>
        <end position="92"/>
    </location>
</feature>
<keyword evidence="1" id="KW-0812">Transmembrane</keyword>
<dbReference type="AlphaFoldDB" id="A0A1M7YF58"/>
<sequence length="146" mass="15607">MGFLGFIMAIISGALMSIQGVFNTGVTKQTSVWVSASFVQLTAFIVCIIAWFITGREGSFGGLFKIDNKYMLLGGAIGAFITFTVIKSVGALGPAKAIMVIVTSQVIVAYLIELLGIFGAEKADFDWRKLIGVALVIGGILTFKWE</sequence>
<dbReference type="GO" id="GO:0005886">
    <property type="term" value="C:plasma membrane"/>
    <property type="evidence" value="ECO:0007669"/>
    <property type="project" value="TreeGrafter"/>
</dbReference>
<evidence type="ECO:0000256" key="1">
    <source>
        <dbReference type="SAM" id="Phobius"/>
    </source>
</evidence>
<dbReference type="RefSeq" id="WP_073589765.1">
    <property type="nucleotide sequence ID" value="NZ_FRFD01000009.1"/>
</dbReference>
<accession>A0A1M7YF58</accession>
<dbReference type="PANTHER" id="PTHR34821:SF3">
    <property type="entry name" value="MEMBRANE PROTEIN"/>
    <property type="match status" value="1"/>
</dbReference>